<feature type="compositionally biased region" description="Low complexity" evidence="7">
    <location>
        <begin position="3597"/>
        <end position="3607"/>
    </location>
</feature>
<feature type="region of interest" description="Disordered" evidence="7">
    <location>
        <begin position="574"/>
        <end position="644"/>
    </location>
</feature>
<dbReference type="InterPro" id="IPR051579">
    <property type="entry name" value="DDR_Transcriptional_Reg"/>
</dbReference>
<feature type="compositionally biased region" description="Polar residues" evidence="7">
    <location>
        <begin position="234"/>
        <end position="248"/>
    </location>
</feature>
<organism evidence="9 10">
    <name type="scientific">Paragonimus heterotremus</name>
    <dbReference type="NCBI Taxonomy" id="100268"/>
    <lineage>
        <taxon>Eukaryota</taxon>
        <taxon>Metazoa</taxon>
        <taxon>Spiralia</taxon>
        <taxon>Lophotrochozoa</taxon>
        <taxon>Platyhelminthes</taxon>
        <taxon>Trematoda</taxon>
        <taxon>Digenea</taxon>
        <taxon>Plagiorchiida</taxon>
        <taxon>Troglotremata</taxon>
        <taxon>Troglotrematidae</taxon>
        <taxon>Paragonimus</taxon>
    </lineage>
</organism>
<feature type="region of interest" description="Disordered" evidence="7">
    <location>
        <begin position="3023"/>
        <end position="3078"/>
    </location>
</feature>
<evidence type="ECO:0000313" key="9">
    <source>
        <dbReference type="EMBL" id="KAF5402054.1"/>
    </source>
</evidence>
<dbReference type="EMBL" id="LUCH01002060">
    <property type="protein sequence ID" value="KAF5402054.1"/>
    <property type="molecule type" value="Genomic_DNA"/>
</dbReference>
<feature type="domain" description="BRCT" evidence="8">
    <location>
        <begin position="1337"/>
        <end position="1389"/>
    </location>
</feature>
<dbReference type="PANTHER" id="PTHR23196">
    <property type="entry name" value="PAX TRANSCRIPTION ACTIVATION DOMAIN INTERACTING PROTEIN"/>
    <property type="match status" value="1"/>
</dbReference>
<feature type="compositionally biased region" description="Polar residues" evidence="7">
    <location>
        <begin position="1198"/>
        <end position="1214"/>
    </location>
</feature>
<dbReference type="InterPro" id="IPR036420">
    <property type="entry name" value="BRCT_dom_sf"/>
</dbReference>
<evidence type="ECO:0000256" key="4">
    <source>
        <dbReference type="ARBA" id="ARBA00023858"/>
    </source>
</evidence>
<dbReference type="CDD" id="cd17710">
    <property type="entry name" value="BRCT_PAXIP1_rpt2"/>
    <property type="match status" value="1"/>
</dbReference>
<name>A0A8J4WJ39_9TREM</name>
<gene>
    <name evidence="9" type="ORF">PHET_04647</name>
</gene>
<dbReference type="Pfam" id="PF12738">
    <property type="entry name" value="PTCB-BRCT"/>
    <property type="match status" value="1"/>
</dbReference>
<feature type="region of interest" description="Disordered" evidence="7">
    <location>
        <begin position="3597"/>
        <end position="3622"/>
    </location>
</feature>
<feature type="compositionally biased region" description="Polar residues" evidence="7">
    <location>
        <begin position="1785"/>
        <end position="1798"/>
    </location>
</feature>
<keyword evidence="3" id="KW-0539">Nucleus</keyword>
<feature type="compositionally biased region" description="Polar residues" evidence="7">
    <location>
        <begin position="3245"/>
        <end position="3254"/>
    </location>
</feature>
<feature type="compositionally biased region" description="Low complexity" evidence="7">
    <location>
        <begin position="1185"/>
        <end position="1196"/>
    </location>
</feature>
<keyword evidence="10" id="KW-1185">Reference proteome</keyword>
<feature type="coiled-coil region" evidence="6">
    <location>
        <begin position="2402"/>
        <end position="2429"/>
    </location>
</feature>
<evidence type="ECO:0000256" key="1">
    <source>
        <dbReference type="ARBA" id="ARBA00004123"/>
    </source>
</evidence>
<evidence type="ECO:0000256" key="2">
    <source>
        <dbReference type="ARBA" id="ARBA00022763"/>
    </source>
</evidence>
<dbReference type="GO" id="GO:0006974">
    <property type="term" value="P:DNA damage response"/>
    <property type="evidence" value="ECO:0007669"/>
    <property type="project" value="UniProtKB-KW"/>
</dbReference>
<keyword evidence="2" id="KW-0227">DNA damage</keyword>
<feature type="region of interest" description="Disordered" evidence="7">
    <location>
        <begin position="998"/>
        <end position="1039"/>
    </location>
</feature>
<feature type="region of interest" description="Disordered" evidence="7">
    <location>
        <begin position="674"/>
        <end position="733"/>
    </location>
</feature>
<reference evidence="9" key="1">
    <citation type="submission" date="2019-05" db="EMBL/GenBank/DDBJ databases">
        <title>Annotation for the trematode Paragonimus heterotremus.</title>
        <authorList>
            <person name="Choi Y.-J."/>
        </authorList>
    </citation>
    <scope>NUCLEOTIDE SEQUENCE</scope>
    <source>
        <strain evidence="9">LC</strain>
    </source>
</reference>
<feature type="compositionally biased region" description="Pro residues" evidence="7">
    <location>
        <begin position="250"/>
        <end position="264"/>
    </location>
</feature>
<feature type="compositionally biased region" description="Low complexity" evidence="7">
    <location>
        <begin position="337"/>
        <end position="353"/>
    </location>
</feature>
<evidence type="ECO:0000259" key="8">
    <source>
        <dbReference type="PROSITE" id="PS50172"/>
    </source>
</evidence>
<protein>
    <recommendedName>
        <fullName evidence="4">PAX-interacting protein 1</fullName>
    </recommendedName>
    <alternativeName>
        <fullName evidence="5">PAX transactivation activation domain-interacting protein</fullName>
    </alternativeName>
</protein>
<evidence type="ECO:0000256" key="6">
    <source>
        <dbReference type="SAM" id="Coils"/>
    </source>
</evidence>
<dbReference type="PANTHER" id="PTHR23196:SF1">
    <property type="entry name" value="PAX-INTERACTING PROTEIN 1"/>
    <property type="match status" value="1"/>
</dbReference>
<feature type="compositionally biased region" description="Polar residues" evidence="7">
    <location>
        <begin position="687"/>
        <end position="699"/>
    </location>
</feature>
<comment type="caution">
    <text evidence="9">The sequence shown here is derived from an EMBL/GenBank/DDBJ whole genome shotgun (WGS) entry which is preliminary data.</text>
</comment>
<feature type="compositionally biased region" description="Polar residues" evidence="7">
    <location>
        <begin position="966"/>
        <end position="978"/>
    </location>
</feature>
<dbReference type="CDD" id="cd17730">
    <property type="entry name" value="BRCT_PAXIP1_rpt4"/>
    <property type="match status" value="1"/>
</dbReference>
<feature type="region of interest" description="Disordered" evidence="7">
    <location>
        <begin position="1170"/>
        <end position="1214"/>
    </location>
</feature>
<comment type="subcellular location">
    <subcellularLocation>
        <location evidence="1">Nucleus</location>
    </subcellularLocation>
</comment>
<feature type="compositionally biased region" description="Low complexity" evidence="7">
    <location>
        <begin position="1762"/>
        <end position="1779"/>
    </location>
</feature>
<feature type="compositionally biased region" description="Polar residues" evidence="7">
    <location>
        <begin position="998"/>
        <end position="1017"/>
    </location>
</feature>
<feature type="compositionally biased region" description="Basic residues" evidence="7">
    <location>
        <begin position="464"/>
        <end position="475"/>
    </location>
</feature>
<dbReference type="PROSITE" id="PS50172">
    <property type="entry name" value="BRCT"/>
    <property type="match status" value="3"/>
</dbReference>
<sequence length="3622" mass="391274">MRARTFDLPKQAGLSRSLLYAVGIVQLQLTIDQLKSSGAVQHPLLSESVRFAISDDSSLVEVGEAEDLYAVPVVTTQWIQRSGEVGQFLPFKLFHPDFKPLFSNLVFTLSELSFKDRLSIWACSVIHGAKLRHSFDRTVTHVIIGRAVGPIYTLCKDQLKDDGPVLVTPDWIVDCLAKKQLLPCESYHPDLLKLPTSLFKPTQKPAVIAPSTEQSVTSDLVTRVAVDVTTTVGSVQQPPATPLNLTSVPQPQPSPLPPSIPQPSAPVGHTSIASTLPGTNLQAATGITVQQICMKAAEQQQQQCGTLTTHDKAGRGGHARAGPGRGAGAPKRGTHYQQPQQHQQQHQQQQQQPKFAPTGPVGQVRYMQASPNAPRFPNAKPTGGGTQQLNQRFPGTLPGVLDQNSSLMGMIAIPGTNVIGVPDTMGLLTQPHTSASMQQTGYTGIVFSGPTAHAVTTTTTSGHGHGKGTKSKSSKHAQEQNLNEEEKDAIVFQYVKNILNSQNKCARDTSLGRTFGASESTVTVGTVHPNLGSSGSVSVATINTTGTCQFGSGGNLVTCQSIGSTGFGQVSNLCGPAAPGTPRKPKSPKSPGRAGANALSGPGNSGGIRGTPKSPKGAKLSAVTKVLSSPPQQQPQQQQYQQQSQSASIVMASCPGAGIPSVLLTGSLSQLQARQSNGTAMQPLPSGPTSAVSRPTSVQHFLATGSLPPPPPPHHLHQQQSQPQLSQQPQAMQQHVVSAAPAYLVQRHPGGQLLATVSRQPAQLHTQSSMAIQSQYQRAGGMLTAVSSCVQIPSQSAPLQQQQQQQQQRQFSQTQLSQPALYVRTTRQPYPGEVGDLVTTDHSSVAGTEQSVNESMTSVLVTTGPSALPPQSSPYPPHVQLHHHQQAQSVVSFSQPMPQQMLLQQPAGHQLIQLKTSHGSQQTTQQLVDTTPGTNVCLSGMAQVGGVSLVGRMQPQQQLSTMSLGQQLASHPSASMPQHNAGKPVAHHVQLSTVGRMSPVSSRVVPQTNQPCYATQSQPQQQQQQQQQPHPHHQQQKVKLSVPAAQFQGYVQAGQQPTQQIIFQSQTGQQLIAHHQPVAAAVSRGSVTPSGLSPSGVVLRAIGPHSAISTSASSTMCGILPTQSHLVTIASACAQQAPNQAAHMVNGVAGLQNSLLFQANQSTDCTTLVQQSHQPMLQSHHHHQQQQQRHQLYPHPQSAPQQQTGIPVQGQSGKPVQLPIQPQLVRPNQAGSVNVVGLNASTMSYHTGLCALTPTSGGETISPQQHAAMVRAAGPNQAVVQLRHAQPVVPSQTLTRPVSCNQQSVPTPVAPTPLTAPPAPPILPTYYGHEGAPKPTRPEECLIGCVFLLLGYRAASESQRALWRRVMRSYGAEVVMAYDPNRVTHLVIDCQLEEPAIVKQITSIETEPALGRAARQIIICIGVESIKTGLPFINATIQLVKRSSSRLFSYVPLHRCPNPIQCMQKSREFRDLLARTCVLSHLPPFRHTERVNQKELRSRRLDAYFCQYPVQDVDPIGRTHSVNVSWHSAQSMSVNQTPSDCFETSSCAVHSTDLTSSIISNFLCLRRIRAHSESKLRSSKSLPSVRWVSSSSNSQHCSHSMAFIHHSASYPALTYFTDDVSVSERHTDTAPANDSIIYQSVKQNSLPDECDPATVVSVHRSASLSKLDCRTNYTPLHSSTDLSVWFPRSSSSYSSVDTSYVSPEPVIPWKEPPSPYVEMDEMLPQHSDPACLDHNMLDELRPLTRTLSTVHVNPMLVRAPVNDSTTPPSNSPSSSTLLLPDPPSGTKSSTTALSTNNLGWPPTPSELQSHTTSHPRLQHVIARCRVCLDVVSVLITPYNDLWMSTSPTQMSPPTEVPLLESFMDRDSSIPSHTTNNLGYSAVDAFGDQLIRVTEDLVSISESQLSDTMQLGGQSCDMQPIKAITVNSCLNRGDDADIVGTKPPLSSKTRLSQLPLNIRLPEKNEGRPRTSKIKHPTIHKETDLPKPYGRREFRTVVSHLPTPCCLSDVFGSIRSRSLITSSPQLHQRYSTSLTSVSGMHMPFSFVMTRSRPELWIDDEVPMFSQLFSVPDVHGLRISVSSYGIALSPSACGLNNGLRTETTSRPADRRFQRILQRYPGSRADVLRETQRLHGAEYGFLILNTTAWNHMLCLIRDLDRCFPHWQLSRQLNRNRSARALRDRIRIVTIFWVNDVLSKGRMIPPYEILHLPSPFSSDITFSFIKSQIISLTGFEGKDRLKVEFMIRQLGASFTDYLEPSNTLLICKRPEGKKYEMAQSWSVPCVNVRWLQDIYFGDLMALALDIPHKYLSFEPADVTVSLDRCTPRVQDLMIGWQTPIRLNHDAWTRLTKLSNDFAMEERERKRKLELDVVSQPKGKKRTKCSLAPLCEADVKLAMTCRTRLELLLAEAREKDELQATLKEKLKRIVITEEQCPAQLPEVSELIKHGVQRKLADEECMLEGNETTHSYTSIQSEASEEPAVKSELVVIGTLADSFTSQYALPNTPISNSVDSLLESNQSNQSSAFATSSSSAIPISAEPCAMKQVTPVVSPLMQAGGLVGNEVKSSDSPKQTECQGRNEVLANDTVQSVVSLDVVHEVGKAECEIISIKPEDVSLDGNQIAVDRPVGGEVLQLSGELVAVRSFSAPTVTICNADVPVHSSVVVSRKRTATDDLSDVHTKRLATDPLVDKGGISETTSIVETSTLSQAPSISVSAPSAEVLSAETPGPVVQTDIEAPAVKRSEDCIPPLVYPQSPATINTSVRIAFTAIDYESRLSLVELCLQLPDCQMVDSAEDATHLVCSRLLRTPKTYIAVALGRYLVTPKWIQASVLRGVWLDETPWLLSDPDAETQLGVRLSDSMVRARRRQMLGPEASLFAGLEFWLSPGACHREMCATLIKAGGGVVRHKRPTQKMALLPQPRQLIICHEDDSNVANYLMRLKTGNKAVHHEEFILSGVLRQELDYESYQIQYVNTLQSSLKAAVAAAEAALAHGGAMPQVPRTTVTECCSVSQAEVVCSTTGSRRPSLGTTECASLDGRPVERDPGPINHSILSTGPPTRTSLESPRTPIIRTGSTDGCSNPPHSVSMNSYASLDTYSILTSEARYPTSGTPLRPFAVQRQSVDLTETPGHSMAPPIPKTHICRPTVPTGLQHLLADSMDHSDLPQDYYPISYRAHGPYDLVPSSRYRHPDAVHQSPLNTSAGTFCVSRATDGSSSYAGNTSTAMNSSAALSAYHHNVSPTTRHTYDPGTEITSDSQRSISRPRASGLLLSGPLTIPGTSYPTHRPVTALTAMIVAAESSTNDMASLANTEATGGTTVSTFVLPNSTATFRAPCVTSSMMTQSSGLNARSAAADAHAVATATAAAANALIQSDRKTGVSLNDSGTSVPRARSPRTTLSASLFITDMSESKKPRIPVMHSISSGLSNASSLDAVTSLISAPMTFQMPVGTSDLTNLCRSYSPSVYSVGDHLHISTSHPVESITALSCASTAAASLHSPVGRSLFPKVVSNFVDSDLARSASTEFYPRLSVSSPNISSSVCLNSSTQSVTVTENTAFLLMANNLMSTSGDVRPSVCPLPSSITSVNEPNPDHLIEQRNVHTNIATSSTHSASPSAEYPGALRSSDFESRI</sequence>
<evidence type="ECO:0000256" key="7">
    <source>
        <dbReference type="SAM" id="MobiDB-lite"/>
    </source>
</evidence>
<feature type="compositionally biased region" description="Polar residues" evidence="7">
    <location>
        <begin position="3045"/>
        <end position="3059"/>
    </location>
</feature>
<dbReference type="SUPFAM" id="SSF52113">
    <property type="entry name" value="BRCT domain"/>
    <property type="match status" value="3"/>
</dbReference>
<feature type="compositionally biased region" description="Low complexity" evidence="7">
    <location>
        <begin position="1018"/>
        <end position="1029"/>
    </location>
</feature>
<feature type="region of interest" description="Disordered" evidence="7">
    <location>
        <begin position="456"/>
        <end position="482"/>
    </location>
</feature>
<dbReference type="GO" id="GO:0044666">
    <property type="term" value="C:MLL3/4 complex"/>
    <property type="evidence" value="ECO:0007669"/>
    <property type="project" value="TreeGrafter"/>
</dbReference>
<dbReference type="OrthoDB" id="342264at2759"/>
<dbReference type="Gene3D" id="3.40.50.10190">
    <property type="entry name" value="BRCT domain"/>
    <property type="match status" value="4"/>
</dbReference>
<feature type="compositionally biased region" description="Polar residues" evidence="7">
    <location>
        <begin position="3067"/>
        <end position="3078"/>
    </location>
</feature>
<feature type="region of interest" description="Disordered" evidence="7">
    <location>
        <begin position="3233"/>
        <end position="3255"/>
    </location>
</feature>
<feature type="region of interest" description="Disordered" evidence="7">
    <location>
        <begin position="234"/>
        <end position="274"/>
    </location>
</feature>
<feature type="compositionally biased region" description="Low complexity" evidence="7">
    <location>
        <begin position="628"/>
        <end position="644"/>
    </location>
</feature>
<feature type="domain" description="BRCT" evidence="8">
    <location>
        <begin position="97"/>
        <end position="189"/>
    </location>
</feature>
<proteinExistence type="predicted"/>
<feature type="compositionally biased region" description="Polar residues" evidence="7">
    <location>
        <begin position="1293"/>
        <end position="1304"/>
    </location>
</feature>
<accession>A0A8J4WJ39</accession>
<keyword evidence="6" id="KW-0175">Coiled coil</keyword>
<dbReference type="InterPro" id="IPR001357">
    <property type="entry name" value="BRCT_dom"/>
</dbReference>
<feature type="region of interest" description="Disordered" evidence="7">
    <location>
        <begin position="305"/>
        <end position="393"/>
    </location>
</feature>
<evidence type="ECO:0000256" key="3">
    <source>
        <dbReference type="ARBA" id="ARBA00023242"/>
    </source>
</evidence>
<evidence type="ECO:0000313" key="10">
    <source>
        <dbReference type="Proteomes" id="UP000748531"/>
    </source>
</evidence>
<dbReference type="Proteomes" id="UP000748531">
    <property type="component" value="Unassembled WGS sequence"/>
</dbReference>
<dbReference type="Pfam" id="PF00533">
    <property type="entry name" value="BRCT"/>
    <property type="match status" value="1"/>
</dbReference>
<feature type="region of interest" description="Disordered" evidence="7">
    <location>
        <begin position="1293"/>
        <end position="1314"/>
    </location>
</feature>
<evidence type="ECO:0000256" key="5">
    <source>
        <dbReference type="ARBA" id="ARBA00030146"/>
    </source>
</evidence>
<feature type="compositionally biased region" description="Low complexity" evidence="7">
    <location>
        <begin position="718"/>
        <end position="730"/>
    </location>
</feature>
<dbReference type="Pfam" id="PF16589">
    <property type="entry name" value="BRCT_2"/>
    <property type="match status" value="1"/>
</dbReference>
<feature type="region of interest" description="Disordered" evidence="7">
    <location>
        <begin position="1758"/>
        <end position="1810"/>
    </location>
</feature>
<feature type="region of interest" description="Disordered" evidence="7">
    <location>
        <begin position="966"/>
        <end position="986"/>
    </location>
</feature>
<dbReference type="CDD" id="cd17744">
    <property type="entry name" value="BRCT_MDC1_rpt1"/>
    <property type="match status" value="1"/>
</dbReference>
<feature type="domain" description="BRCT" evidence="8">
    <location>
        <begin position="2215"/>
        <end position="2288"/>
    </location>
</feature>
<dbReference type="SMART" id="SM00292">
    <property type="entry name" value="BRCT"/>
    <property type="match status" value="4"/>
</dbReference>